<comment type="similarity">
    <text evidence="1 3">Belongs to the short-chain dehydrogenases/reductases (SDR) family.</text>
</comment>
<dbReference type="RefSeq" id="WP_337705509.1">
    <property type="nucleotide sequence ID" value="NZ_JBBEGM010000011.1"/>
</dbReference>
<dbReference type="InterPro" id="IPR036291">
    <property type="entry name" value="NAD(P)-bd_dom_sf"/>
</dbReference>
<sequence>MTGSRVWLVTGASSGFGRAITEAAVAAGDTVVAAARRTDALAGLADAHPDRVEPLALDVTGPSADLTAAVDDVVARHGRLDVLVNNAGRTQVGALEETTDDELRALFDLHVMGPAFLTRAALPHFRAQGSGAVVQMSSVGGQVCVPGFGVYCATKFALEGLTETVAQECPHVRFLVVEPGAFRTELFRPGAAVMSTPMAAYEDTVGPTRAFVTGGDGTQPGDPAKAATAILTALAADDAPLRLPLGRDAVAGIRTRLAGLADDLERWEPLSVGTDVSAGGGGAPAPR</sequence>
<dbReference type="CDD" id="cd05374">
    <property type="entry name" value="17beta-HSD-like_SDR_c"/>
    <property type="match status" value="1"/>
</dbReference>
<dbReference type="SUPFAM" id="SSF51735">
    <property type="entry name" value="NAD(P)-binding Rossmann-fold domains"/>
    <property type="match status" value="1"/>
</dbReference>
<protein>
    <submittedName>
        <fullName evidence="4">SDR family NAD(P)-dependent oxidoreductase</fullName>
    </submittedName>
</protein>
<comment type="caution">
    <text evidence="4">The sequence shown here is derived from an EMBL/GenBank/DDBJ whole genome shotgun (WGS) entry which is preliminary data.</text>
</comment>
<keyword evidence="2" id="KW-0560">Oxidoreductase</keyword>
<dbReference type="EMBL" id="JBBEGM010000011">
    <property type="protein sequence ID" value="MEJ2864136.1"/>
    <property type="molecule type" value="Genomic_DNA"/>
</dbReference>
<evidence type="ECO:0000256" key="2">
    <source>
        <dbReference type="ARBA" id="ARBA00023002"/>
    </source>
</evidence>
<dbReference type="PRINTS" id="PR00080">
    <property type="entry name" value="SDRFAMILY"/>
</dbReference>
<dbReference type="Gene3D" id="3.40.50.720">
    <property type="entry name" value="NAD(P)-binding Rossmann-like Domain"/>
    <property type="match status" value="1"/>
</dbReference>
<dbReference type="PANTHER" id="PTHR43976:SF16">
    <property type="entry name" value="SHORT-CHAIN DEHYDROGENASE_REDUCTASE FAMILY PROTEIN"/>
    <property type="match status" value="1"/>
</dbReference>
<accession>A0ABU8M9X1</accession>
<evidence type="ECO:0000313" key="4">
    <source>
        <dbReference type="EMBL" id="MEJ2864136.1"/>
    </source>
</evidence>
<gene>
    <name evidence="4" type="ORF">WCD58_23470</name>
</gene>
<dbReference type="Proteomes" id="UP001369736">
    <property type="component" value="Unassembled WGS sequence"/>
</dbReference>
<dbReference type="InterPro" id="IPR020904">
    <property type="entry name" value="Sc_DH/Rdtase_CS"/>
</dbReference>
<dbReference type="PRINTS" id="PR00081">
    <property type="entry name" value="GDHRDH"/>
</dbReference>
<proteinExistence type="inferred from homology"/>
<keyword evidence="5" id="KW-1185">Reference proteome</keyword>
<dbReference type="PANTHER" id="PTHR43976">
    <property type="entry name" value="SHORT CHAIN DEHYDROGENASE"/>
    <property type="match status" value="1"/>
</dbReference>
<evidence type="ECO:0000256" key="3">
    <source>
        <dbReference type="RuleBase" id="RU000363"/>
    </source>
</evidence>
<dbReference type="PROSITE" id="PS00061">
    <property type="entry name" value="ADH_SHORT"/>
    <property type="match status" value="1"/>
</dbReference>
<dbReference type="InterPro" id="IPR002347">
    <property type="entry name" value="SDR_fam"/>
</dbReference>
<dbReference type="InterPro" id="IPR051911">
    <property type="entry name" value="SDR_oxidoreductase"/>
</dbReference>
<organism evidence="4 5">
    <name type="scientific">Actinomycetospora flava</name>
    <dbReference type="NCBI Taxonomy" id="3129232"/>
    <lineage>
        <taxon>Bacteria</taxon>
        <taxon>Bacillati</taxon>
        <taxon>Actinomycetota</taxon>
        <taxon>Actinomycetes</taxon>
        <taxon>Pseudonocardiales</taxon>
        <taxon>Pseudonocardiaceae</taxon>
        <taxon>Actinomycetospora</taxon>
    </lineage>
</organism>
<evidence type="ECO:0000256" key="1">
    <source>
        <dbReference type="ARBA" id="ARBA00006484"/>
    </source>
</evidence>
<dbReference type="Pfam" id="PF00106">
    <property type="entry name" value="adh_short"/>
    <property type="match status" value="1"/>
</dbReference>
<name>A0ABU8M9X1_9PSEU</name>
<reference evidence="4 5" key="1">
    <citation type="submission" date="2024-03" db="EMBL/GenBank/DDBJ databases">
        <title>Actinomycetospora sp. OC33-EN07, a novel actinomycete isolated from wild orchid (Aerides multiflora).</title>
        <authorList>
            <person name="Suriyachadkun C."/>
        </authorList>
    </citation>
    <scope>NUCLEOTIDE SEQUENCE [LARGE SCALE GENOMIC DNA]</scope>
    <source>
        <strain evidence="4 5">OC33-EN07</strain>
    </source>
</reference>
<evidence type="ECO:0000313" key="5">
    <source>
        <dbReference type="Proteomes" id="UP001369736"/>
    </source>
</evidence>